<keyword evidence="7" id="KW-1185">Reference proteome</keyword>
<keyword evidence="3" id="KW-1133">Transmembrane helix</keyword>
<reference evidence="6 7" key="1">
    <citation type="journal article" date="2018" name="Plant J.">
        <title>Genome sequences of Chlorella sorokiniana UTEX 1602 and Micractinium conductrix SAG 241.80: implications to maltose excretion by a green alga.</title>
        <authorList>
            <person name="Arriola M.B."/>
            <person name="Velmurugan N."/>
            <person name="Zhang Y."/>
            <person name="Plunkett M.H."/>
            <person name="Hondzo H."/>
            <person name="Barney B.M."/>
        </authorList>
    </citation>
    <scope>NUCLEOTIDE SEQUENCE [LARGE SCALE GENOMIC DNA]</scope>
    <source>
        <strain evidence="6 7">SAG 241.80</strain>
    </source>
</reference>
<dbReference type="STRING" id="554055.A0A2P6VM81"/>
<dbReference type="EMBL" id="LHPF02000003">
    <property type="protein sequence ID" value="PSC75211.1"/>
    <property type="molecule type" value="Genomic_DNA"/>
</dbReference>
<keyword evidence="3" id="KW-0472">Membrane</keyword>
<comment type="similarity">
    <text evidence="1">Belongs to the peptidase C1 family.</text>
</comment>
<feature type="transmembrane region" description="Helical" evidence="3">
    <location>
        <begin position="457"/>
        <end position="477"/>
    </location>
</feature>
<keyword evidence="3" id="KW-0812">Transmembrane</keyword>
<evidence type="ECO:0000256" key="1">
    <source>
        <dbReference type="ARBA" id="ARBA00008455"/>
    </source>
</evidence>
<feature type="transmembrane region" description="Helical" evidence="3">
    <location>
        <begin position="429"/>
        <end position="450"/>
    </location>
</feature>
<feature type="domain" description="Peptidase C1A papain C-terminal" evidence="5">
    <location>
        <begin position="52"/>
        <end position="303"/>
    </location>
</feature>
<dbReference type="InterPro" id="IPR038765">
    <property type="entry name" value="Papain-like_cys_pep_sf"/>
</dbReference>
<dbReference type="Proteomes" id="UP000239649">
    <property type="component" value="Unassembled WGS sequence"/>
</dbReference>
<dbReference type="OrthoDB" id="190265at2759"/>
<dbReference type="FunFam" id="3.90.70.10:FF:000117">
    <property type="entry name" value="Probable papain cysteine protease"/>
    <property type="match status" value="1"/>
</dbReference>
<dbReference type="SMART" id="SM00645">
    <property type="entry name" value="Pept_C1"/>
    <property type="match status" value="1"/>
</dbReference>
<feature type="region of interest" description="Disordered" evidence="2">
    <location>
        <begin position="338"/>
        <end position="385"/>
    </location>
</feature>
<dbReference type="SUPFAM" id="SSF54001">
    <property type="entry name" value="Cysteine proteinases"/>
    <property type="match status" value="1"/>
</dbReference>
<dbReference type="GO" id="GO:0008234">
    <property type="term" value="F:cysteine-type peptidase activity"/>
    <property type="evidence" value="ECO:0007669"/>
    <property type="project" value="InterPro"/>
</dbReference>
<dbReference type="AlphaFoldDB" id="A0A2P6VM81"/>
<gene>
    <name evidence="6" type="ORF">C2E20_1819</name>
</gene>
<dbReference type="InterPro" id="IPR013128">
    <property type="entry name" value="Peptidase_C1A"/>
</dbReference>
<accession>A0A2P6VM81</accession>
<evidence type="ECO:0000313" key="6">
    <source>
        <dbReference type="EMBL" id="PSC75211.1"/>
    </source>
</evidence>
<evidence type="ECO:0000256" key="4">
    <source>
        <dbReference type="SAM" id="SignalP"/>
    </source>
</evidence>
<feature type="transmembrane region" description="Helical" evidence="3">
    <location>
        <begin position="521"/>
        <end position="542"/>
    </location>
</feature>
<dbReference type="Gene3D" id="3.90.70.10">
    <property type="entry name" value="Cysteine proteinases"/>
    <property type="match status" value="1"/>
</dbReference>
<proteinExistence type="inferred from homology"/>
<organism evidence="6 7">
    <name type="scientific">Micractinium conductrix</name>
    <dbReference type="NCBI Taxonomy" id="554055"/>
    <lineage>
        <taxon>Eukaryota</taxon>
        <taxon>Viridiplantae</taxon>
        <taxon>Chlorophyta</taxon>
        <taxon>core chlorophytes</taxon>
        <taxon>Trebouxiophyceae</taxon>
        <taxon>Chlorellales</taxon>
        <taxon>Chlorellaceae</taxon>
        <taxon>Chlorella clade</taxon>
        <taxon>Micractinium</taxon>
    </lineage>
</organism>
<feature type="signal peptide" evidence="4">
    <location>
        <begin position="1"/>
        <end position="22"/>
    </location>
</feature>
<dbReference type="GO" id="GO:0006508">
    <property type="term" value="P:proteolysis"/>
    <property type="evidence" value="ECO:0007669"/>
    <property type="project" value="InterPro"/>
</dbReference>
<evidence type="ECO:0000313" key="7">
    <source>
        <dbReference type="Proteomes" id="UP000239649"/>
    </source>
</evidence>
<protein>
    <submittedName>
        <fullName evidence="6">Cathepsin Z isoform B</fullName>
    </submittedName>
</protein>
<keyword evidence="4" id="KW-0732">Signal</keyword>
<evidence type="ECO:0000256" key="2">
    <source>
        <dbReference type="SAM" id="MobiDB-lite"/>
    </source>
</evidence>
<evidence type="ECO:0000259" key="5">
    <source>
        <dbReference type="SMART" id="SM00645"/>
    </source>
</evidence>
<comment type="caution">
    <text evidence="6">The sequence shown here is derived from an EMBL/GenBank/DDBJ whole genome shotgun (WGS) entry which is preliminary data.</text>
</comment>
<dbReference type="InterPro" id="IPR000668">
    <property type="entry name" value="Peptidase_C1A_C"/>
</dbReference>
<sequence>MRTALALALLLAAAALPAAVDAGCKKRRRTDLPAEELSFNHQPAPQLSPDELPRELDWNDVNGTSMLVPSWNQHIPQYCGSCWLHGTTSMIQDRLKIVKGGVGPDVMLARQVVLNCGAFHGYGQGCDGGDVIDVVRYMKHFGLPDESCQPYSATDHTKYGKGAKRCPAEGYCTNCMPLKGKDTCWPVRTPIRYYVSAYGKVEAPGEAAMMNELMRGPITCSMATYEGFDYGYHRGVATHNPNMTASEVDHDVEVVGWGETDDGVKFWRVRNSWGTFWGDFGFFKIERGVNALRIEDGDCWYAAPTWQDEQDVRSGEKLGTMWGIFPKDEAEAIIPEGHRRPHYKPDSGYGGAAGAAADEEDAAVETSWDGTVGGSYEDTPEDDRQVPAAAVAQHRGGDHWSEQLQRAAYLIIIGDSFRPILLELFGHAWWINHAAVIAGIGCSVVLPACYRTRLGALQAVSSLCFYGLLGVTAIVVWREDQILSSPNYSWEPAQAFNAESLEGLKATPPAFSRGRKSIMKVWTLLLMAVLATGAAGRIDWLWPMNPKT</sequence>
<name>A0A2P6VM81_9CHLO</name>
<evidence type="ECO:0000256" key="3">
    <source>
        <dbReference type="SAM" id="Phobius"/>
    </source>
</evidence>
<dbReference type="Pfam" id="PF00112">
    <property type="entry name" value="Peptidase_C1"/>
    <property type="match status" value="1"/>
</dbReference>
<feature type="chain" id="PRO_5018659405" evidence="4">
    <location>
        <begin position="23"/>
        <end position="548"/>
    </location>
</feature>
<dbReference type="PANTHER" id="PTHR12411">
    <property type="entry name" value="CYSTEINE PROTEASE FAMILY C1-RELATED"/>
    <property type="match status" value="1"/>
</dbReference>